<sequence>MKTTNTSTNTLKKLLKNVFIFALFIAIYANFGITKVFAQSRISASITYQSFYDNLSPYGNWIEYPGYDHVWSPNVDGDFRPYLTNGNWEYTNDGWAWASNYDWGWAPFHYGRWIYDPQYGWLWIPGYEWSPAWVTWGQVDNYFAWAPLGPRVNVGYAYNNWRPNSIYWNIVPREHIYDRDVSRYAEDRDRDNSFVNRIQTIDNFNRTSIHNQYYSRGPELKNVEQYTNRKISPVSIQSADRMMPAKREGNNLQIYRPAVVHPQPTVFKRMNSDSTPMRNEGDAGVISNQRSNQQNNADVLRSQSVENARQNQNGNLRNTPAVGNVPQNQNSQVRKTQSVQRVPQSQNTNVRKTEPIENVPQNQNMEVRRSQPAENMPPVQHMEEQRMPPVDRSMQRQNIERMPEMRSPAGSFESSRAPENSGRRK</sequence>
<reference evidence="2 3" key="1">
    <citation type="submission" date="2019-05" db="EMBL/GenBank/DDBJ databases">
        <title>Chryseobacterium sp. isolated from King George Island, maritime Antarctica.</title>
        <authorList>
            <person name="Peng X."/>
        </authorList>
    </citation>
    <scope>NUCLEOTIDE SEQUENCE [LARGE SCALE GENOMIC DNA]</scope>
    <source>
        <strain evidence="2 3">7-3A</strain>
    </source>
</reference>
<dbReference type="Pfam" id="PF20245">
    <property type="entry name" value="DUF6600"/>
    <property type="match status" value="1"/>
</dbReference>
<dbReference type="InterPro" id="IPR046535">
    <property type="entry name" value="DUF6600"/>
</dbReference>
<proteinExistence type="predicted"/>
<protein>
    <submittedName>
        <fullName evidence="2">Uncharacterized protein</fullName>
    </submittedName>
</protein>
<feature type="compositionally biased region" description="Polar residues" evidence="1">
    <location>
        <begin position="286"/>
        <end position="296"/>
    </location>
</feature>
<dbReference type="Proteomes" id="UP000594195">
    <property type="component" value="Chromosome"/>
</dbReference>
<evidence type="ECO:0000313" key="3">
    <source>
        <dbReference type="Proteomes" id="UP000594195"/>
    </source>
</evidence>
<feature type="region of interest" description="Disordered" evidence="1">
    <location>
        <begin position="311"/>
        <end position="425"/>
    </location>
</feature>
<dbReference type="EMBL" id="CP040442">
    <property type="protein sequence ID" value="QOW11840.1"/>
    <property type="molecule type" value="Genomic_DNA"/>
</dbReference>
<dbReference type="KEGG" id="kfa:Q73A0000_16475"/>
<feature type="region of interest" description="Disordered" evidence="1">
    <location>
        <begin position="269"/>
        <end position="296"/>
    </location>
</feature>
<gene>
    <name evidence="2" type="ORF">Q73A0000_16475</name>
</gene>
<keyword evidence="3" id="KW-1185">Reference proteome</keyword>
<accession>A0A7M2YCR5</accession>
<evidence type="ECO:0000313" key="2">
    <source>
        <dbReference type="EMBL" id="QOW11840.1"/>
    </source>
</evidence>
<dbReference type="RefSeq" id="WP_193812010.1">
    <property type="nucleotide sequence ID" value="NZ_CP040442.1"/>
</dbReference>
<dbReference type="AlphaFoldDB" id="A0A7M2YCR5"/>
<feature type="compositionally biased region" description="Polar residues" evidence="1">
    <location>
        <begin position="325"/>
        <end position="350"/>
    </location>
</feature>
<organism evidence="2 3">
    <name type="scientific">Kaistella flava</name>
    <name type="common">ex Peng et al. 2021</name>
    <dbReference type="NCBI Taxonomy" id="2038776"/>
    <lineage>
        <taxon>Bacteria</taxon>
        <taxon>Pseudomonadati</taxon>
        <taxon>Bacteroidota</taxon>
        <taxon>Flavobacteriia</taxon>
        <taxon>Flavobacteriales</taxon>
        <taxon>Weeksellaceae</taxon>
        <taxon>Chryseobacterium group</taxon>
        <taxon>Kaistella</taxon>
    </lineage>
</organism>
<evidence type="ECO:0000256" key="1">
    <source>
        <dbReference type="SAM" id="MobiDB-lite"/>
    </source>
</evidence>
<name>A0A7M2YCR5_9FLAO</name>